<evidence type="ECO:0000313" key="1">
    <source>
        <dbReference type="EMBL" id="MDG2990660.1"/>
    </source>
</evidence>
<protein>
    <submittedName>
        <fullName evidence="1">Uncharacterized protein</fullName>
    </submittedName>
</protein>
<reference evidence="1" key="1">
    <citation type="journal article" date="2022" name="Genome Biol. Evol.">
        <title>A New Gene Family Diagnostic for Intracellular Biomineralization of Amorphous Ca Carbonates by Cyanobacteria.</title>
        <authorList>
            <person name="Benzerara K."/>
            <person name="Duprat E."/>
            <person name="Bitard-Feildel T."/>
            <person name="Caumes G."/>
            <person name="Cassier-Chauvat C."/>
            <person name="Chauvat F."/>
            <person name="Dezi M."/>
            <person name="Diop S.I."/>
            <person name="Gaschignard G."/>
            <person name="Gorgen S."/>
            <person name="Gugger M."/>
            <person name="Lopez-Garcia P."/>
            <person name="Millet M."/>
            <person name="Skouri-Panet F."/>
            <person name="Moreira D."/>
            <person name="Callebaut I."/>
        </authorList>
    </citation>
    <scope>NUCLEOTIDE SEQUENCE</scope>
    <source>
        <strain evidence="1">G9</strain>
    </source>
</reference>
<dbReference type="RefSeq" id="WP_277866566.1">
    <property type="nucleotide sequence ID" value="NZ_JAKKUT010000002.1"/>
</dbReference>
<sequence length="53" mass="5974">MDADLTKIFAKNGLVDKKGKTIDLPDDDADGWRMSDIGVINFACECSHWCKRE</sequence>
<gene>
    <name evidence="1" type="ORF">L3556_06890</name>
</gene>
<name>A0ABT6EXX2_9SYNE</name>
<reference evidence="1" key="2">
    <citation type="submission" date="2022-01" db="EMBL/GenBank/DDBJ databases">
        <authorList>
            <person name="Zivanovic Y."/>
            <person name="Moreira D."/>
            <person name="Lopez-Garcia P."/>
        </authorList>
    </citation>
    <scope>NUCLEOTIDE SEQUENCE</scope>
    <source>
        <strain evidence="1">G9</strain>
    </source>
</reference>
<organism evidence="1 2">
    <name type="scientific">Candidatus Synechococcus calcipolaris G9</name>
    <dbReference type="NCBI Taxonomy" id="1497997"/>
    <lineage>
        <taxon>Bacteria</taxon>
        <taxon>Bacillati</taxon>
        <taxon>Cyanobacteriota</taxon>
        <taxon>Cyanophyceae</taxon>
        <taxon>Synechococcales</taxon>
        <taxon>Synechococcaceae</taxon>
        <taxon>Synechococcus</taxon>
    </lineage>
</organism>
<comment type="caution">
    <text evidence="1">The sequence shown here is derived from an EMBL/GenBank/DDBJ whole genome shotgun (WGS) entry which is preliminary data.</text>
</comment>
<proteinExistence type="predicted"/>
<keyword evidence="2" id="KW-1185">Reference proteome</keyword>
<evidence type="ECO:0000313" key="2">
    <source>
        <dbReference type="Proteomes" id="UP001154265"/>
    </source>
</evidence>
<dbReference type="Proteomes" id="UP001154265">
    <property type="component" value="Unassembled WGS sequence"/>
</dbReference>
<accession>A0ABT6EXX2</accession>
<dbReference type="EMBL" id="JAKKUT010000002">
    <property type="protein sequence ID" value="MDG2990660.1"/>
    <property type="molecule type" value="Genomic_DNA"/>
</dbReference>